<sequence>MPLDEYNAKRDFARTREPSGAGKGKAGRPARPIFVVQEHHASTLHYDFRLEADGVLKSWAVPKGPSMDPTVKRLAVQVEDHPIGYATFEGEIPKGQYGGGTVRIWDRGTYESLMDRKDPPESVGEAIEAGRLEFALDGARLRGAFALVRMKARGKGKPQWLLIKGKDEFARAEPEPADEAGRAAAKPRAAAAKRPSRPRGRRSVGAPRAVELTHADRVVFPEAGLTKRDVFAYYEKVADRLLPFLVDRPITVERLPEGLAEGAPHFWQKDTPEYYPDWIPRVELVAESGKVVRYALVNDRETLLYLVNQGATTFHAWASRTRDLDRPDLVLFDLDPGAAPFADVIAVARAIGDSLIGQGAGAFVKTSGKSGLHVLTPWDRAGGFDEARAWARELAERTAAALPALATVEIRKAKRGGRVYIDVLQNARGHHAVPPYVLRAIPRATVSTPLDWKEVAEGLDPAAFTTKKALARFARRRTDPFAGLLEAIGGRREPAASAPALAPARG</sequence>
<proteinExistence type="predicted"/>
<dbReference type="Pfam" id="PF13298">
    <property type="entry name" value="LigD_N"/>
    <property type="match status" value="1"/>
</dbReference>
<protein>
    <submittedName>
        <fullName evidence="4">Putative ATP-dependent DNA ligase YkoU</fullName>
        <ecNumber evidence="4">6.5.1.1</ecNumber>
    </submittedName>
</protein>
<keyword evidence="4" id="KW-0436">Ligase</keyword>
<feature type="region of interest" description="Disordered" evidence="1">
    <location>
        <begin position="172"/>
        <end position="206"/>
    </location>
</feature>
<evidence type="ECO:0000259" key="3">
    <source>
        <dbReference type="Pfam" id="PF21686"/>
    </source>
</evidence>
<dbReference type="EC" id="6.5.1.1" evidence="4"/>
<feature type="region of interest" description="Disordered" evidence="1">
    <location>
        <begin position="1"/>
        <end position="29"/>
    </location>
</feature>
<dbReference type="Pfam" id="PF21686">
    <property type="entry name" value="LigD_Prim-Pol"/>
    <property type="match status" value="1"/>
</dbReference>
<dbReference type="KEGG" id="agv:OJF2_38800"/>
<evidence type="ECO:0000256" key="1">
    <source>
        <dbReference type="SAM" id="MobiDB-lite"/>
    </source>
</evidence>
<dbReference type="RefSeq" id="WP_210420078.1">
    <property type="nucleotide sequence ID" value="NZ_CP042997.1"/>
</dbReference>
<dbReference type="InterPro" id="IPR014145">
    <property type="entry name" value="LigD_pol_dom"/>
</dbReference>
<feature type="compositionally biased region" description="Basic and acidic residues" evidence="1">
    <location>
        <begin position="1"/>
        <end position="17"/>
    </location>
</feature>
<evidence type="ECO:0000259" key="2">
    <source>
        <dbReference type="Pfam" id="PF13298"/>
    </source>
</evidence>
<feature type="domain" description="DNA ligase D 3'-phosphoesterase" evidence="2">
    <location>
        <begin position="37"/>
        <end position="149"/>
    </location>
</feature>
<dbReference type="InterPro" id="IPR014144">
    <property type="entry name" value="LigD_PE_domain"/>
</dbReference>
<dbReference type="EMBL" id="CP042997">
    <property type="protein sequence ID" value="QEH35329.1"/>
    <property type="molecule type" value="Genomic_DNA"/>
</dbReference>
<feature type="compositionally biased region" description="Low complexity" evidence="1">
    <location>
        <begin position="182"/>
        <end position="193"/>
    </location>
</feature>
<feature type="domain" description="DNA ligase D polymerase" evidence="3">
    <location>
        <begin position="226"/>
        <end position="481"/>
    </location>
</feature>
<dbReference type="InterPro" id="IPR052171">
    <property type="entry name" value="NHEJ_LigD"/>
</dbReference>
<dbReference type="AlphaFoldDB" id="A0A5B9W5C3"/>
<dbReference type="PANTHER" id="PTHR42705">
    <property type="entry name" value="BIFUNCTIONAL NON-HOMOLOGOUS END JOINING PROTEIN LIGD"/>
    <property type="match status" value="1"/>
</dbReference>
<evidence type="ECO:0000313" key="4">
    <source>
        <dbReference type="EMBL" id="QEH35329.1"/>
    </source>
</evidence>
<organism evidence="4 5">
    <name type="scientific">Aquisphaera giovannonii</name>
    <dbReference type="NCBI Taxonomy" id="406548"/>
    <lineage>
        <taxon>Bacteria</taxon>
        <taxon>Pseudomonadati</taxon>
        <taxon>Planctomycetota</taxon>
        <taxon>Planctomycetia</taxon>
        <taxon>Isosphaerales</taxon>
        <taxon>Isosphaeraceae</taxon>
        <taxon>Aquisphaera</taxon>
    </lineage>
</organism>
<dbReference type="Gene3D" id="3.90.920.10">
    <property type="entry name" value="DNA primase, PRIM domain"/>
    <property type="match status" value="1"/>
</dbReference>
<dbReference type="NCBIfam" id="TIGR02778">
    <property type="entry name" value="ligD_pol"/>
    <property type="match status" value="1"/>
</dbReference>
<dbReference type="Proteomes" id="UP000324233">
    <property type="component" value="Chromosome"/>
</dbReference>
<dbReference type="PANTHER" id="PTHR42705:SF2">
    <property type="entry name" value="BIFUNCTIONAL NON-HOMOLOGOUS END JOINING PROTEIN LIGD"/>
    <property type="match status" value="1"/>
</dbReference>
<dbReference type="NCBIfam" id="TIGR02777">
    <property type="entry name" value="LigD_PE_dom"/>
    <property type="match status" value="1"/>
</dbReference>
<dbReference type="GO" id="GO:0003910">
    <property type="term" value="F:DNA ligase (ATP) activity"/>
    <property type="evidence" value="ECO:0007669"/>
    <property type="project" value="UniProtKB-EC"/>
</dbReference>
<gene>
    <name evidence="4" type="primary">ykoU</name>
    <name evidence="4" type="ORF">OJF2_38800</name>
</gene>
<keyword evidence="5" id="KW-1185">Reference proteome</keyword>
<evidence type="ECO:0000313" key="5">
    <source>
        <dbReference type="Proteomes" id="UP000324233"/>
    </source>
</evidence>
<name>A0A5B9W5C3_9BACT</name>
<dbReference type="CDD" id="cd04861">
    <property type="entry name" value="LigD_Pol_like"/>
    <property type="match status" value="1"/>
</dbReference>
<reference evidence="4 5" key="1">
    <citation type="submission" date="2019-08" db="EMBL/GenBank/DDBJ databases">
        <title>Deep-cultivation of Planctomycetes and their phenomic and genomic characterization uncovers novel biology.</title>
        <authorList>
            <person name="Wiegand S."/>
            <person name="Jogler M."/>
            <person name="Boedeker C."/>
            <person name="Pinto D."/>
            <person name="Vollmers J."/>
            <person name="Rivas-Marin E."/>
            <person name="Kohn T."/>
            <person name="Peeters S.H."/>
            <person name="Heuer A."/>
            <person name="Rast P."/>
            <person name="Oberbeckmann S."/>
            <person name="Bunk B."/>
            <person name="Jeske O."/>
            <person name="Meyerdierks A."/>
            <person name="Storesund J.E."/>
            <person name="Kallscheuer N."/>
            <person name="Luecker S."/>
            <person name="Lage O.M."/>
            <person name="Pohl T."/>
            <person name="Merkel B.J."/>
            <person name="Hornburger P."/>
            <person name="Mueller R.-W."/>
            <person name="Bruemmer F."/>
            <person name="Labrenz M."/>
            <person name="Spormann A.M."/>
            <person name="Op den Camp H."/>
            <person name="Overmann J."/>
            <person name="Amann R."/>
            <person name="Jetten M.S.M."/>
            <person name="Mascher T."/>
            <person name="Medema M.H."/>
            <person name="Devos D.P."/>
            <person name="Kaster A.-K."/>
            <person name="Ovreas L."/>
            <person name="Rohde M."/>
            <person name="Galperin M.Y."/>
            <person name="Jogler C."/>
        </authorList>
    </citation>
    <scope>NUCLEOTIDE SEQUENCE [LARGE SCALE GENOMIC DNA]</scope>
    <source>
        <strain evidence="4 5">OJF2</strain>
    </source>
</reference>
<accession>A0A5B9W5C3</accession>